<dbReference type="SUPFAM" id="SSF53474">
    <property type="entry name" value="alpha/beta-Hydrolases"/>
    <property type="match status" value="1"/>
</dbReference>
<accession>A0A914CEJ1</accession>
<name>A0A914CEJ1_9BILA</name>
<dbReference type="WBParaSite" id="ACRNAN_Path_896.g3446.t1">
    <property type="protein sequence ID" value="ACRNAN_Path_896.g3446.t1"/>
    <property type="gene ID" value="ACRNAN_Path_896.g3446"/>
</dbReference>
<sequence>MWNSGNYNQLKDCLYNISVEDALKYDYSYVGNAVCWNFVQDNNFFPDIPKNLAKTRKEKPMIIGTNRDEWAAPYWTRSNITNFTREFVEGYLAERFINFFGSATQDSIELFENIYLEPGTADDDHLAWYKLIIDLGTTFFFTGGAAEDVELHIWNNNSNIFLYEFTYSKENFGNTGYYPVIHGAELTYLFMIWDQHNINETDVQLANFFGESWTNFAKNGKPTTDDSWKPVTTTDLLNMEYLDINPNRGMKAGYRVLDRIQFTRVMPILVGPLPPAIPDYNNGSRIGCPEGWTVSATNSKKCFNIYHFSPLSQTDALKNFKRSNLYQILYRANGTWDNMEMDEWR</sequence>
<keyword evidence="2" id="KW-1185">Reference proteome</keyword>
<evidence type="ECO:0000313" key="3">
    <source>
        <dbReference type="WBParaSite" id="ACRNAN_Path_896.g3446.t1"/>
    </source>
</evidence>
<organism evidence="2 3">
    <name type="scientific">Acrobeloides nanus</name>
    <dbReference type="NCBI Taxonomy" id="290746"/>
    <lineage>
        <taxon>Eukaryota</taxon>
        <taxon>Metazoa</taxon>
        <taxon>Ecdysozoa</taxon>
        <taxon>Nematoda</taxon>
        <taxon>Chromadorea</taxon>
        <taxon>Rhabditida</taxon>
        <taxon>Tylenchina</taxon>
        <taxon>Cephalobomorpha</taxon>
        <taxon>Cephaloboidea</taxon>
        <taxon>Cephalobidae</taxon>
        <taxon>Acrobeloides</taxon>
    </lineage>
</organism>
<protein>
    <submittedName>
        <fullName evidence="3">Carboxylesterase type B domain-containing protein</fullName>
    </submittedName>
</protein>
<dbReference type="InterPro" id="IPR029058">
    <property type="entry name" value="AB_hydrolase_fold"/>
</dbReference>
<proteinExistence type="predicted"/>
<dbReference type="PANTHER" id="PTHR11559">
    <property type="entry name" value="CARBOXYLESTERASE"/>
    <property type="match status" value="1"/>
</dbReference>
<dbReference type="Pfam" id="PF00135">
    <property type="entry name" value="COesterase"/>
    <property type="match status" value="1"/>
</dbReference>
<reference evidence="3" key="1">
    <citation type="submission" date="2022-11" db="UniProtKB">
        <authorList>
            <consortium name="WormBaseParasite"/>
        </authorList>
    </citation>
    <scope>IDENTIFICATION</scope>
</reference>
<evidence type="ECO:0000313" key="2">
    <source>
        <dbReference type="Proteomes" id="UP000887540"/>
    </source>
</evidence>
<dbReference type="Gene3D" id="3.40.50.1820">
    <property type="entry name" value="alpha/beta hydrolase"/>
    <property type="match status" value="1"/>
</dbReference>
<dbReference type="AlphaFoldDB" id="A0A914CEJ1"/>
<dbReference type="InterPro" id="IPR050309">
    <property type="entry name" value="Type-B_Carboxylest/Lipase"/>
</dbReference>
<feature type="domain" description="Carboxylesterase type B" evidence="1">
    <location>
        <begin position="6"/>
        <end position="253"/>
    </location>
</feature>
<dbReference type="InterPro" id="IPR002018">
    <property type="entry name" value="CarbesteraseB"/>
</dbReference>
<evidence type="ECO:0000259" key="1">
    <source>
        <dbReference type="Pfam" id="PF00135"/>
    </source>
</evidence>
<dbReference type="Proteomes" id="UP000887540">
    <property type="component" value="Unplaced"/>
</dbReference>